<evidence type="ECO:0008006" key="4">
    <source>
        <dbReference type="Google" id="ProtNLM"/>
    </source>
</evidence>
<accession>A0A1H0LAQ3</accession>
<evidence type="ECO:0000313" key="3">
    <source>
        <dbReference type="Proteomes" id="UP000199073"/>
    </source>
</evidence>
<reference evidence="2 3" key="1">
    <citation type="submission" date="2016-10" db="EMBL/GenBank/DDBJ databases">
        <authorList>
            <person name="de Groot N.N."/>
        </authorList>
    </citation>
    <scope>NUCLEOTIDE SEQUENCE [LARGE SCALE GENOMIC DNA]</scope>
    <source>
        <strain evidence="2 3">DSM 12130</strain>
    </source>
</reference>
<keyword evidence="1" id="KW-1133">Transmembrane helix</keyword>
<keyword evidence="1" id="KW-0812">Transmembrane</keyword>
<dbReference type="RefSeq" id="WP_092219877.1">
    <property type="nucleotide sequence ID" value="NZ_FNJI01000004.1"/>
</dbReference>
<proteinExistence type="predicted"/>
<dbReference type="Proteomes" id="UP000199073">
    <property type="component" value="Unassembled WGS sequence"/>
</dbReference>
<organism evidence="2 3">
    <name type="scientific">Desulforhopalus singaporensis</name>
    <dbReference type="NCBI Taxonomy" id="91360"/>
    <lineage>
        <taxon>Bacteria</taxon>
        <taxon>Pseudomonadati</taxon>
        <taxon>Thermodesulfobacteriota</taxon>
        <taxon>Desulfobulbia</taxon>
        <taxon>Desulfobulbales</taxon>
        <taxon>Desulfocapsaceae</taxon>
        <taxon>Desulforhopalus</taxon>
    </lineage>
</organism>
<dbReference type="InterPro" id="IPR058117">
    <property type="entry name" value="BV97_02767-like"/>
</dbReference>
<evidence type="ECO:0000313" key="2">
    <source>
        <dbReference type="EMBL" id="SDO65146.1"/>
    </source>
</evidence>
<sequence>MIYYLTKIVVTAGLVVIISEVGKRNTFLAAILASVPTVSLLALVWLYQDTGNVTLVTSLAKSIFWLVLPSLTFFIALPLLLGMGVNFYLSLVIATSVTACCYWGLVAILHYYGVQL</sequence>
<name>A0A1H0LAQ3_9BACT</name>
<feature type="transmembrane region" description="Helical" evidence="1">
    <location>
        <begin position="88"/>
        <end position="112"/>
    </location>
</feature>
<evidence type="ECO:0000256" key="1">
    <source>
        <dbReference type="SAM" id="Phobius"/>
    </source>
</evidence>
<dbReference type="AlphaFoldDB" id="A0A1H0LAQ3"/>
<dbReference type="NCBIfam" id="NF006749">
    <property type="entry name" value="PRK09272.1-2"/>
    <property type="match status" value="1"/>
</dbReference>
<protein>
    <recommendedName>
        <fullName evidence="4">DUF3147 family protein</fullName>
    </recommendedName>
</protein>
<keyword evidence="1" id="KW-0472">Membrane</keyword>
<keyword evidence="3" id="KW-1185">Reference proteome</keyword>
<dbReference type="OrthoDB" id="47473at2"/>
<feature type="transmembrane region" description="Helical" evidence="1">
    <location>
        <begin position="27"/>
        <end position="47"/>
    </location>
</feature>
<gene>
    <name evidence="2" type="ORF">SAMN05660330_00724</name>
</gene>
<feature type="transmembrane region" description="Helical" evidence="1">
    <location>
        <begin position="62"/>
        <end position="81"/>
    </location>
</feature>
<dbReference type="EMBL" id="FNJI01000004">
    <property type="protein sequence ID" value="SDO65146.1"/>
    <property type="molecule type" value="Genomic_DNA"/>
</dbReference>